<dbReference type="PANTHER" id="PTHR33164:SF104">
    <property type="entry name" value="TRANSCRIPTIONAL REGULATORY PROTEIN"/>
    <property type="match status" value="1"/>
</dbReference>
<dbReference type="PANTHER" id="PTHR33164">
    <property type="entry name" value="TRANSCRIPTIONAL REGULATOR, MARR FAMILY"/>
    <property type="match status" value="1"/>
</dbReference>
<protein>
    <submittedName>
        <fullName evidence="2">MarR family transcriptional regulator</fullName>
    </submittedName>
</protein>
<dbReference type="InterPro" id="IPR036390">
    <property type="entry name" value="WH_DNA-bd_sf"/>
</dbReference>
<sequence>MEKHIPGPGHSPGPAHDAVDAITDQWASVRPDLDTLPMAVFGRIYRLAAAMRGKVDKAYAPYGMALGEFDVLATLRRSGEPYTLSPRELTATLMITTGGMTGRLDKLEKAGLLTRSPDPHDRRGLRVTLTERGRELVDQAVGAGLERQREALESALTEEEADQLAALLRKLLATTA</sequence>
<feature type="domain" description="HTH marR-type" evidence="1">
    <location>
        <begin position="37"/>
        <end position="173"/>
    </location>
</feature>
<proteinExistence type="predicted"/>
<comment type="caution">
    <text evidence="2">The sequence shown here is derived from an EMBL/GenBank/DDBJ whole genome shotgun (WGS) entry which is preliminary data.</text>
</comment>
<organism evidence="2 3">
    <name type="scientific">Streptomyces gulbargensis</name>
    <dbReference type="NCBI Taxonomy" id="364901"/>
    <lineage>
        <taxon>Bacteria</taxon>
        <taxon>Bacillati</taxon>
        <taxon>Actinomycetota</taxon>
        <taxon>Actinomycetes</taxon>
        <taxon>Kitasatosporales</taxon>
        <taxon>Streptomycetaceae</taxon>
        <taxon>Streptomyces</taxon>
    </lineage>
</organism>
<dbReference type="EMBL" id="BAABAJ010000006">
    <property type="protein sequence ID" value="GAA3912495.1"/>
    <property type="molecule type" value="Genomic_DNA"/>
</dbReference>
<dbReference type="Pfam" id="PF12802">
    <property type="entry name" value="MarR_2"/>
    <property type="match status" value="1"/>
</dbReference>
<dbReference type="PROSITE" id="PS50995">
    <property type="entry name" value="HTH_MARR_2"/>
    <property type="match status" value="1"/>
</dbReference>
<gene>
    <name evidence="2" type="ORF">GCM10022244_23140</name>
</gene>
<evidence type="ECO:0000313" key="2">
    <source>
        <dbReference type="EMBL" id="GAA3912495.1"/>
    </source>
</evidence>
<evidence type="ECO:0000259" key="1">
    <source>
        <dbReference type="PROSITE" id="PS50995"/>
    </source>
</evidence>
<keyword evidence="3" id="KW-1185">Reference proteome</keyword>
<dbReference type="InterPro" id="IPR039422">
    <property type="entry name" value="MarR/SlyA-like"/>
</dbReference>
<dbReference type="Proteomes" id="UP001501000">
    <property type="component" value="Unassembled WGS sequence"/>
</dbReference>
<dbReference type="Gene3D" id="1.10.10.10">
    <property type="entry name" value="Winged helix-like DNA-binding domain superfamily/Winged helix DNA-binding domain"/>
    <property type="match status" value="1"/>
</dbReference>
<evidence type="ECO:0000313" key="3">
    <source>
        <dbReference type="Proteomes" id="UP001501000"/>
    </source>
</evidence>
<dbReference type="SUPFAM" id="SSF46785">
    <property type="entry name" value="Winged helix' DNA-binding domain"/>
    <property type="match status" value="1"/>
</dbReference>
<reference evidence="3" key="1">
    <citation type="journal article" date="2019" name="Int. J. Syst. Evol. Microbiol.">
        <title>The Global Catalogue of Microorganisms (GCM) 10K type strain sequencing project: providing services to taxonomists for standard genome sequencing and annotation.</title>
        <authorList>
            <consortium name="The Broad Institute Genomics Platform"/>
            <consortium name="The Broad Institute Genome Sequencing Center for Infectious Disease"/>
            <person name="Wu L."/>
            <person name="Ma J."/>
        </authorList>
    </citation>
    <scope>NUCLEOTIDE SEQUENCE [LARGE SCALE GENOMIC DNA]</scope>
    <source>
        <strain evidence="3">JCM 16956</strain>
    </source>
</reference>
<dbReference type="InterPro" id="IPR000835">
    <property type="entry name" value="HTH_MarR-typ"/>
</dbReference>
<accession>A0ABP7M2E0</accession>
<dbReference type="InterPro" id="IPR036388">
    <property type="entry name" value="WH-like_DNA-bd_sf"/>
</dbReference>
<dbReference type="PRINTS" id="PR00598">
    <property type="entry name" value="HTHMARR"/>
</dbReference>
<name>A0ABP7M2E0_9ACTN</name>
<dbReference type="SMART" id="SM00347">
    <property type="entry name" value="HTH_MARR"/>
    <property type="match status" value="1"/>
</dbReference>
<dbReference type="RefSeq" id="WP_345281392.1">
    <property type="nucleotide sequence ID" value="NZ_BAABAJ010000006.1"/>
</dbReference>